<evidence type="ECO:0008006" key="3">
    <source>
        <dbReference type="Google" id="ProtNLM"/>
    </source>
</evidence>
<sequence length="607" mass="65753">MTTSHEQTGPGAAPLPPAKPHPALSAAQPDGTIRSIVARLGAHLNEQDGRPASPPALALGIFERVGSNWLSDSLREAMPQHNEPFRQQLGREHPLSPGNRVPPSFQGTGLSGLGWHHLLCALSDLHGQPRHLVKETNLFFATDTVLGMLPDSPAVVLTRAPIGIASSFARGRLWDRWRYGDRYAQVAATARAPRWRTDFASLLPQDDPDPATALGRLIVVNSLLLARALFDGDESSRRPRLVIPYEQHVSDPGRTEAGLTHFLGIGMPEAAEEPRNVAAAATATDTTFATTGRKDTLVAELTSGVVDLVSAAVAKTVAQARQHLDPEVTETVTQWLAGDDQYEVHEPVLRPSRRVRPLPAPQRMAKPAYRPVGQAQWRNLLVTNAEMAELLNMLHAGGAVNSRLGTNLLVCPMPHERGGRLHHDPTDRCWRVSRGYESHPAYWVTWIGAAVTAAWFGARLPSRAEALDATKGARAYNSGYVLGDSCPVVEPGLGDREIHHLIGNVQIWCGDGPALPEAQPMQRYLFGAAWNTPSTEDAVSAVRSRYLLGSSRGVGIRLVRDPHTTDAARLGAWELAHLLNQWVDSANKSARTTPGGLDRLLISSLGS</sequence>
<reference evidence="2" key="1">
    <citation type="submission" date="2022-10" db="EMBL/GenBank/DDBJ databases">
        <title>The complete genomes of actinobacterial strains from the NBC collection.</title>
        <authorList>
            <person name="Joergensen T.S."/>
            <person name="Alvarez Arevalo M."/>
            <person name="Sterndorff E.B."/>
            <person name="Faurdal D."/>
            <person name="Vuksanovic O."/>
            <person name="Mourched A.-S."/>
            <person name="Charusanti P."/>
            <person name="Shaw S."/>
            <person name="Blin K."/>
            <person name="Weber T."/>
        </authorList>
    </citation>
    <scope>NUCLEOTIDE SEQUENCE</scope>
    <source>
        <strain evidence="2">NBC_00008</strain>
    </source>
</reference>
<proteinExistence type="predicted"/>
<dbReference type="Gene3D" id="3.90.1580.10">
    <property type="entry name" value="paralog of FGE (formylglycine-generating enzyme)"/>
    <property type="match status" value="1"/>
</dbReference>
<dbReference type="InterPro" id="IPR027417">
    <property type="entry name" value="P-loop_NTPase"/>
</dbReference>
<organism evidence="2">
    <name type="scientific">Streptomyces sp. NBC_00008</name>
    <dbReference type="NCBI Taxonomy" id="2903610"/>
    <lineage>
        <taxon>Bacteria</taxon>
        <taxon>Bacillati</taxon>
        <taxon>Actinomycetota</taxon>
        <taxon>Actinomycetes</taxon>
        <taxon>Kitasatosporales</taxon>
        <taxon>Streptomycetaceae</taxon>
        <taxon>Streptomyces</taxon>
    </lineage>
</organism>
<dbReference type="Gene3D" id="3.40.50.300">
    <property type="entry name" value="P-loop containing nucleotide triphosphate hydrolases"/>
    <property type="match status" value="1"/>
</dbReference>
<dbReference type="SUPFAM" id="SSF56436">
    <property type="entry name" value="C-type lectin-like"/>
    <property type="match status" value="1"/>
</dbReference>
<protein>
    <recommendedName>
        <fullName evidence="3">Sulfatase-modifying factor enzyme domain-containing protein</fullName>
    </recommendedName>
</protein>
<evidence type="ECO:0000256" key="1">
    <source>
        <dbReference type="SAM" id="MobiDB-lite"/>
    </source>
</evidence>
<feature type="region of interest" description="Disordered" evidence="1">
    <location>
        <begin position="1"/>
        <end position="28"/>
    </location>
</feature>
<gene>
    <name evidence="2" type="ORF">OG398_27230</name>
</gene>
<dbReference type="SUPFAM" id="SSF52540">
    <property type="entry name" value="P-loop containing nucleoside triphosphate hydrolases"/>
    <property type="match status" value="1"/>
</dbReference>
<dbReference type="AlphaFoldDB" id="A0AAU2VWF6"/>
<evidence type="ECO:0000313" key="2">
    <source>
        <dbReference type="EMBL" id="WTW71686.1"/>
    </source>
</evidence>
<dbReference type="EMBL" id="CP108313">
    <property type="protein sequence ID" value="WTW71686.1"/>
    <property type="molecule type" value="Genomic_DNA"/>
</dbReference>
<dbReference type="InterPro" id="IPR016187">
    <property type="entry name" value="CTDL_fold"/>
</dbReference>
<accession>A0AAU2VWF6</accession>
<name>A0AAU2VWF6_9ACTN</name>
<dbReference type="InterPro" id="IPR042095">
    <property type="entry name" value="SUMF_sf"/>
</dbReference>